<dbReference type="Gene3D" id="2.30.29.30">
    <property type="entry name" value="Pleckstrin-homology domain (PH domain)/Phosphotyrosine-binding domain (PTB)"/>
    <property type="match status" value="1"/>
</dbReference>
<dbReference type="AlphaFoldDB" id="A0A3B4D7N9"/>
<dbReference type="Pfam" id="PF00621">
    <property type="entry name" value="RhoGEF"/>
    <property type="match status" value="1"/>
</dbReference>
<reference evidence="4" key="2">
    <citation type="submission" date="2025-08" db="UniProtKB">
        <authorList>
            <consortium name="Ensembl"/>
        </authorList>
    </citation>
    <scope>IDENTIFICATION</scope>
</reference>
<dbReference type="InterPro" id="IPR001810">
    <property type="entry name" value="F-box_dom"/>
</dbReference>
<dbReference type="Gene3D" id="1.20.1280.50">
    <property type="match status" value="1"/>
</dbReference>
<dbReference type="PROSITE" id="PS50003">
    <property type="entry name" value="PH_DOMAIN"/>
    <property type="match status" value="1"/>
</dbReference>
<dbReference type="Pfam" id="PF12937">
    <property type="entry name" value="F-box-like"/>
    <property type="match status" value="1"/>
</dbReference>
<dbReference type="PANTHER" id="PTHR46857:SF1">
    <property type="entry name" value="EPITHELIAL CELL-TRANSFORMING SEQUENCE 2 ONCOGENE-LIKE"/>
    <property type="match status" value="1"/>
</dbReference>
<keyword evidence="5" id="KW-1185">Reference proteome</keyword>
<dbReference type="OrthoDB" id="660555at2759"/>
<dbReference type="InterPro" id="IPR007858">
    <property type="entry name" value="Dpy-30_motif"/>
</dbReference>
<evidence type="ECO:0000313" key="4">
    <source>
        <dbReference type="Ensembl" id="ENSPNAP00000019443.1"/>
    </source>
</evidence>
<reference evidence="4" key="3">
    <citation type="submission" date="2025-09" db="UniProtKB">
        <authorList>
            <consortium name="Ensembl"/>
        </authorList>
    </citation>
    <scope>IDENTIFICATION</scope>
</reference>
<dbReference type="Proteomes" id="UP001501920">
    <property type="component" value="Chromosome 10"/>
</dbReference>
<dbReference type="GO" id="GO:0005085">
    <property type="term" value="F:guanyl-nucleotide exchange factor activity"/>
    <property type="evidence" value="ECO:0007669"/>
    <property type="project" value="InterPro"/>
</dbReference>
<feature type="region of interest" description="Disordered" evidence="1">
    <location>
        <begin position="1"/>
        <end position="20"/>
    </location>
</feature>
<dbReference type="SUPFAM" id="SSF48065">
    <property type="entry name" value="DBL homology domain (DH-domain)"/>
    <property type="match status" value="1"/>
</dbReference>
<dbReference type="PANTHER" id="PTHR46857">
    <property type="entry name" value="EPITHELIAL CELL-TRANSFORMING SEQUENCE 2 ONCOGENE-LIKE"/>
    <property type="match status" value="1"/>
</dbReference>
<organism evidence="4 5">
    <name type="scientific">Pygocentrus nattereri</name>
    <name type="common">Red-bellied piranha</name>
    <dbReference type="NCBI Taxonomy" id="42514"/>
    <lineage>
        <taxon>Eukaryota</taxon>
        <taxon>Metazoa</taxon>
        <taxon>Chordata</taxon>
        <taxon>Craniata</taxon>
        <taxon>Vertebrata</taxon>
        <taxon>Euteleostomi</taxon>
        <taxon>Actinopterygii</taxon>
        <taxon>Neopterygii</taxon>
        <taxon>Teleostei</taxon>
        <taxon>Ostariophysi</taxon>
        <taxon>Characiformes</taxon>
        <taxon>Characoidei</taxon>
        <taxon>Pygocentrus</taxon>
    </lineage>
</organism>
<feature type="domain" description="PH" evidence="2">
    <location>
        <begin position="875"/>
        <end position="959"/>
    </location>
</feature>
<dbReference type="InterPro" id="IPR001849">
    <property type="entry name" value="PH_domain"/>
</dbReference>
<protein>
    <recommendedName>
        <fullName evidence="6">DH domain-containing protein</fullName>
    </recommendedName>
</protein>
<dbReference type="GeneTree" id="ENSGT00940000158839"/>
<reference evidence="4 5" key="1">
    <citation type="submission" date="2020-10" db="EMBL/GenBank/DDBJ databases">
        <title>Pygocentrus nattereri (red-bellied piranha) genome, fPygNat1, primary haplotype.</title>
        <authorList>
            <person name="Myers G."/>
            <person name="Meyer A."/>
            <person name="Karagic N."/>
            <person name="Pippel M."/>
            <person name="Winkler S."/>
            <person name="Tracey A."/>
            <person name="Wood J."/>
            <person name="Formenti G."/>
            <person name="Howe K."/>
            <person name="Fedrigo O."/>
            <person name="Jarvis E.D."/>
        </authorList>
    </citation>
    <scope>NUCLEOTIDE SEQUENCE [LARGE SCALE GENOMIC DNA]</scope>
</reference>
<dbReference type="PROSITE" id="PS50010">
    <property type="entry name" value="DH_2"/>
    <property type="match status" value="1"/>
</dbReference>
<dbReference type="InterPro" id="IPR000219">
    <property type="entry name" value="DH_dom"/>
</dbReference>
<dbReference type="CDD" id="cd22173">
    <property type="entry name" value="F-box_ECT2L"/>
    <property type="match status" value="1"/>
</dbReference>
<evidence type="ECO:0008006" key="6">
    <source>
        <dbReference type="Google" id="ProtNLM"/>
    </source>
</evidence>
<evidence type="ECO:0000259" key="3">
    <source>
        <dbReference type="PROSITE" id="PS50010"/>
    </source>
</evidence>
<dbReference type="STRING" id="42514.ENSPNAP00000019443"/>
<proteinExistence type="predicted"/>
<evidence type="ECO:0000313" key="5">
    <source>
        <dbReference type="Proteomes" id="UP001501920"/>
    </source>
</evidence>
<dbReference type="SMART" id="SM00256">
    <property type="entry name" value="FBOX"/>
    <property type="match status" value="1"/>
</dbReference>
<name>A0A3B4D7N9_PYGNA</name>
<dbReference type="Gene3D" id="1.20.900.10">
    <property type="entry name" value="Dbl homology (DH) domain"/>
    <property type="match status" value="1"/>
</dbReference>
<evidence type="ECO:0000259" key="2">
    <source>
        <dbReference type="PROSITE" id="PS50003"/>
    </source>
</evidence>
<dbReference type="OMA" id="GIDIFCP"/>
<dbReference type="Pfam" id="PF05186">
    <property type="entry name" value="Dpy-30"/>
    <property type="match status" value="1"/>
</dbReference>
<dbReference type="SMART" id="SM00325">
    <property type="entry name" value="RhoGEF"/>
    <property type="match status" value="1"/>
</dbReference>
<dbReference type="SUPFAM" id="SSF50729">
    <property type="entry name" value="PH domain-like"/>
    <property type="match status" value="1"/>
</dbReference>
<dbReference type="InterPro" id="IPR035899">
    <property type="entry name" value="DBL_dom_sf"/>
</dbReference>
<gene>
    <name evidence="4" type="primary">CCDC28A</name>
</gene>
<dbReference type="CDD" id="cd00160">
    <property type="entry name" value="RhoGEF"/>
    <property type="match status" value="1"/>
</dbReference>
<sequence length="964" mass="109795">MTSVEWRALQPGSRSGPHSIKQWQLDGIEHTPFSAEESRSGATTTRFSAWTPVTNKSSNQQLFQERTTLILHWFDLWTDKQRKYVLHQLLRRCSKSQLKFISDYFMEAVPITRLDFTTVLPRFLSIYILSFLNPMDLCAAAQVCWHWRFLAEQDCLWSPKCIRRGWFLPYNPSDNEYGAWKKHYVACAGSLDFLSPHEAADIYGTLNESLTEPEEQKERKTEHIIRQTIRETIVEHKRADLKNRRAWLANSLSGDTYGSSVRQKSSMLPLSLRTTVLQLGDKYRLENISSMKEHRAQLNSILNLTVEKTWATSSMKTLPVSLPLKSQTRSSDHPPVHLLLVSSRIPAYELVLCGALVHVLPLLYDYSGMTLEALLSLVERAMEGRTVQSIGIMTEGSTEEICLIEGLSITEKTVLKPCVREFWERLCGWVVPASEAGTLDIFAPLAASVAGVELISILASLSGLNVRAPTGICTGSYQHILSDWSGKGDFPPLLYLREGPLLSWCTQAEWIEQSLVNLRNQLVPQLQLLSEESRGRTLGLFLWDHITLPLFTLKSEVTQVLIEGLVALLKEKSDNPLEFLGTFLLKICADGTVKKHNLITVTKSVPYRLPGSIPVVPEGLLSDADWRDAVCRELLKSERAYVRLLQAIHTVYYIPLRAALDSNRAIISSANLLMLFSPLLDILECNNIFLQDLTEKMEEWSPLQCVGDTWVRFCTKLRAYTNFFNNYPTAIRTIDKCREMLPAFRAFLKRHNRTLATRMLSIQELFLSPSLRVEEYVTLLEALMLHTPPEHPDHTHLSSAFNTLVNYRSFIRKLKKSSDRDLKLLEAQRTIQSCPTLQEGGRYLITTQDIALLNCLNEDIVPSLRMYECVSELGLFLFNDALVLTERRVSHMPFRLAVNTSHTFLASIALHSLNLSEIVDTKYVQNAFRLESPKRQWICATDREEDKIRWLGALRSAINAAKHN</sequence>
<dbReference type="InterPro" id="IPR036047">
    <property type="entry name" value="F-box-like_dom_sf"/>
</dbReference>
<evidence type="ECO:0000256" key="1">
    <source>
        <dbReference type="SAM" id="MobiDB-lite"/>
    </source>
</evidence>
<feature type="domain" description="DH" evidence="3">
    <location>
        <begin position="626"/>
        <end position="814"/>
    </location>
</feature>
<accession>A0A3B4D7N9</accession>
<dbReference type="SUPFAM" id="SSF81383">
    <property type="entry name" value="F-box domain"/>
    <property type="match status" value="1"/>
</dbReference>
<dbReference type="InterPro" id="IPR011993">
    <property type="entry name" value="PH-like_dom_sf"/>
</dbReference>
<dbReference type="Ensembl" id="ENSPNAT00000039476.2">
    <property type="protein sequence ID" value="ENSPNAP00000019443.1"/>
    <property type="gene ID" value="ENSPNAG00000026027.2"/>
</dbReference>
<dbReference type="InterPro" id="IPR052805">
    <property type="entry name" value="GEF_Ubiquitin-Prot_Reg"/>
</dbReference>
<dbReference type="Gene3D" id="1.20.890.10">
    <property type="entry name" value="cAMP-dependent protein kinase regulatory subunit, dimerization-anchoring domain"/>
    <property type="match status" value="1"/>
</dbReference>